<dbReference type="AlphaFoldDB" id="A0A915JTY0"/>
<evidence type="ECO:0000313" key="2">
    <source>
        <dbReference type="Proteomes" id="UP000887565"/>
    </source>
</evidence>
<dbReference type="Proteomes" id="UP000887565">
    <property type="component" value="Unplaced"/>
</dbReference>
<proteinExistence type="predicted"/>
<dbReference type="Pfam" id="PF24934">
    <property type="entry name" value="DUF7752"/>
    <property type="match status" value="1"/>
</dbReference>
<reference evidence="3" key="1">
    <citation type="submission" date="2022-11" db="UniProtKB">
        <authorList>
            <consortium name="WormBaseParasite"/>
        </authorList>
    </citation>
    <scope>IDENTIFICATION</scope>
</reference>
<evidence type="ECO:0000313" key="3">
    <source>
        <dbReference type="WBParaSite" id="nRc.2.0.1.t29810-RA"/>
    </source>
</evidence>
<sequence length="349" mass="41095">MVTYAAPDINNSESRGRMLSFPWLVWEILAYVKQHKVYEKGISEEFIEPVHVKLAKAVELYNRLPEAEQHRLQLIRQALKGAPSLKFPLLAYGEDLGKLMYVILRWCEKERVIGDDKRLRIEHIAMLFIIYASGLSGYVDKTGHVSQYVLPMDQLKNMYESSRDDFRCSKKLYRPGALCLEFIKYLASQYFRCQKELDFRRHDINSVFSNREWLHLHSVAFKTYHHIAWTLNFRSLHMDDPNLARYSTLKWDRDELDPIPIHLSMDALFFSRFPSNNQAALDNSSRLLKMWSGMEEVSMRFDVTNRDHQFLVVGIGSLEARNRLKEILLCDELEEALYLEVCPESKRDY</sequence>
<protein>
    <recommendedName>
        <fullName evidence="1">DUF7752 domain-containing protein</fullName>
    </recommendedName>
</protein>
<dbReference type="InterPro" id="IPR056654">
    <property type="entry name" value="DUF7752"/>
</dbReference>
<evidence type="ECO:0000259" key="1">
    <source>
        <dbReference type="Pfam" id="PF24934"/>
    </source>
</evidence>
<keyword evidence="2" id="KW-1185">Reference proteome</keyword>
<feature type="domain" description="DUF7752" evidence="1">
    <location>
        <begin position="94"/>
        <end position="199"/>
    </location>
</feature>
<dbReference type="WBParaSite" id="nRc.2.0.1.t29810-RA">
    <property type="protein sequence ID" value="nRc.2.0.1.t29810-RA"/>
    <property type="gene ID" value="nRc.2.0.1.g29810"/>
</dbReference>
<accession>A0A915JTY0</accession>
<organism evidence="2 3">
    <name type="scientific">Romanomermis culicivorax</name>
    <name type="common">Nematode worm</name>
    <dbReference type="NCBI Taxonomy" id="13658"/>
    <lineage>
        <taxon>Eukaryota</taxon>
        <taxon>Metazoa</taxon>
        <taxon>Ecdysozoa</taxon>
        <taxon>Nematoda</taxon>
        <taxon>Enoplea</taxon>
        <taxon>Dorylaimia</taxon>
        <taxon>Mermithida</taxon>
        <taxon>Mermithoidea</taxon>
        <taxon>Mermithidae</taxon>
        <taxon>Romanomermis</taxon>
    </lineage>
</organism>
<name>A0A915JTY0_ROMCU</name>
<dbReference type="OMA" id="PLEMITP"/>